<dbReference type="AlphaFoldDB" id="A0AAV7GH58"/>
<evidence type="ECO:0000313" key="1">
    <source>
        <dbReference type="EMBL" id="KAH0461115.1"/>
    </source>
</evidence>
<comment type="caution">
    <text evidence="1">The sequence shown here is derived from an EMBL/GenBank/DDBJ whole genome shotgun (WGS) entry which is preliminary data.</text>
</comment>
<reference evidence="1 2" key="1">
    <citation type="journal article" date="2021" name="Hortic Res">
        <title>Chromosome-scale assembly of the Dendrobium chrysotoxum genome enhances the understanding of orchid evolution.</title>
        <authorList>
            <person name="Zhang Y."/>
            <person name="Zhang G.Q."/>
            <person name="Zhang D."/>
            <person name="Liu X.D."/>
            <person name="Xu X.Y."/>
            <person name="Sun W.H."/>
            <person name="Yu X."/>
            <person name="Zhu X."/>
            <person name="Wang Z.W."/>
            <person name="Zhao X."/>
            <person name="Zhong W.Y."/>
            <person name="Chen H."/>
            <person name="Yin W.L."/>
            <person name="Huang T."/>
            <person name="Niu S.C."/>
            <person name="Liu Z.J."/>
        </authorList>
    </citation>
    <scope>NUCLEOTIDE SEQUENCE [LARGE SCALE GENOMIC DNA]</scope>
    <source>
        <strain evidence="1">Lindl</strain>
    </source>
</reference>
<organism evidence="1 2">
    <name type="scientific">Dendrobium chrysotoxum</name>
    <name type="common">Orchid</name>
    <dbReference type="NCBI Taxonomy" id="161865"/>
    <lineage>
        <taxon>Eukaryota</taxon>
        <taxon>Viridiplantae</taxon>
        <taxon>Streptophyta</taxon>
        <taxon>Embryophyta</taxon>
        <taxon>Tracheophyta</taxon>
        <taxon>Spermatophyta</taxon>
        <taxon>Magnoliopsida</taxon>
        <taxon>Liliopsida</taxon>
        <taxon>Asparagales</taxon>
        <taxon>Orchidaceae</taxon>
        <taxon>Epidendroideae</taxon>
        <taxon>Malaxideae</taxon>
        <taxon>Dendrobiinae</taxon>
        <taxon>Dendrobium</taxon>
    </lineage>
</organism>
<sequence>MKDDGNILLGLFALTTRESTPVGGHERRRDRLLARSLLLSSTSPSKMAAMKFRSRGSRTRRFLLSKRYLAYCLPIQLTFRKILRSPSSGFIFYGLDEGRLFNLPGMATGELSDDNVNVAGPDDDSNGC</sequence>
<name>A0AAV7GH58_DENCH</name>
<dbReference type="EMBL" id="JAGFBR010000009">
    <property type="protein sequence ID" value="KAH0461115.1"/>
    <property type="molecule type" value="Genomic_DNA"/>
</dbReference>
<dbReference type="Proteomes" id="UP000775213">
    <property type="component" value="Unassembled WGS sequence"/>
</dbReference>
<proteinExistence type="predicted"/>
<protein>
    <submittedName>
        <fullName evidence="1">Uncharacterized protein</fullName>
    </submittedName>
</protein>
<keyword evidence="2" id="KW-1185">Reference proteome</keyword>
<evidence type="ECO:0000313" key="2">
    <source>
        <dbReference type="Proteomes" id="UP000775213"/>
    </source>
</evidence>
<gene>
    <name evidence="1" type="ORF">IEQ34_008690</name>
</gene>
<accession>A0AAV7GH58</accession>